<gene>
    <name evidence="2" type="ORF">C491_09404</name>
</gene>
<sequence>MNRHSRRGLLTGTAGAIALLAGCIGDDPSGADGGTNDDGPTDDETSTDDEESDDSADDSENEDTEADDSAETDDEDEDKGGNGDESPSIEDAPFTTTEPRSEPAATLLADREDADAWLEDRNVGEEAETFLEETMFDEASLVALEARGPNLCYELALEAATLEAGAIRLEAVADDGDDADSCAQQEVTVGRLVRISDGGDPVDEGSATIADRSGDAHEFELGADE</sequence>
<dbReference type="OrthoDB" id="206414at2157"/>
<dbReference type="EMBL" id="AOIB01000021">
    <property type="protein sequence ID" value="ELY58000.1"/>
    <property type="molecule type" value="Genomic_DNA"/>
</dbReference>
<dbReference type="Proteomes" id="UP000011688">
    <property type="component" value="Unassembled WGS sequence"/>
</dbReference>
<organism evidence="2 3">
    <name type="scientific">Natronococcus amylolyticus DSM 10524</name>
    <dbReference type="NCBI Taxonomy" id="1227497"/>
    <lineage>
        <taxon>Archaea</taxon>
        <taxon>Methanobacteriati</taxon>
        <taxon>Methanobacteriota</taxon>
        <taxon>Stenosarchaea group</taxon>
        <taxon>Halobacteria</taxon>
        <taxon>Halobacteriales</taxon>
        <taxon>Natrialbaceae</taxon>
        <taxon>Natronococcus</taxon>
    </lineage>
</organism>
<dbReference type="RefSeq" id="WP_005555521.1">
    <property type="nucleotide sequence ID" value="NZ_AOIB01000021.1"/>
</dbReference>
<proteinExistence type="predicted"/>
<evidence type="ECO:0000313" key="2">
    <source>
        <dbReference type="EMBL" id="ELY58000.1"/>
    </source>
</evidence>
<feature type="compositionally biased region" description="Acidic residues" evidence="1">
    <location>
        <begin position="39"/>
        <end position="78"/>
    </location>
</feature>
<dbReference type="PROSITE" id="PS51257">
    <property type="entry name" value="PROKAR_LIPOPROTEIN"/>
    <property type="match status" value="1"/>
</dbReference>
<protein>
    <recommendedName>
        <fullName evidence="4">Lipoprotein</fullName>
    </recommendedName>
</protein>
<accession>L9X8H0</accession>
<feature type="region of interest" description="Disordered" evidence="1">
    <location>
        <begin position="195"/>
        <end position="225"/>
    </location>
</feature>
<dbReference type="STRING" id="1227497.C491_09404"/>
<feature type="region of interest" description="Disordered" evidence="1">
    <location>
        <begin position="22"/>
        <end position="106"/>
    </location>
</feature>
<evidence type="ECO:0000256" key="1">
    <source>
        <dbReference type="SAM" id="MobiDB-lite"/>
    </source>
</evidence>
<comment type="caution">
    <text evidence="2">The sequence shown here is derived from an EMBL/GenBank/DDBJ whole genome shotgun (WGS) entry which is preliminary data.</text>
</comment>
<dbReference type="InterPro" id="IPR006311">
    <property type="entry name" value="TAT_signal"/>
</dbReference>
<reference evidence="2 3" key="1">
    <citation type="journal article" date="2014" name="PLoS Genet.">
        <title>Phylogenetically driven sequencing of extremely halophilic archaea reveals strategies for static and dynamic osmo-response.</title>
        <authorList>
            <person name="Becker E.A."/>
            <person name="Seitzer P.M."/>
            <person name="Tritt A."/>
            <person name="Larsen D."/>
            <person name="Krusor M."/>
            <person name="Yao A.I."/>
            <person name="Wu D."/>
            <person name="Madern D."/>
            <person name="Eisen J.A."/>
            <person name="Darling A.E."/>
            <person name="Facciotti M.T."/>
        </authorList>
    </citation>
    <scope>NUCLEOTIDE SEQUENCE [LARGE SCALE GENOMIC DNA]</scope>
    <source>
        <strain evidence="2 3">DSM 10524</strain>
    </source>
</reference>
<dbReference type="AlphaFoldDB" id="L9X8H0"/>
<dbReference type="PROSITE" id="PS51318">
    <property type="entry name" value="TAT"/>
    <property type="match status" value="1"/>
</dbReference>
<dbReference type="eggNOG" id="arCOG08152">
    <property type="taxonomic scope" value="Archaea"/>
</dbReference>
<evidence type="ECO:0008006" key="4">
    <source>
        <dbReference type="Google" id="ProtNLM"/>
    </source>
</evidence>
<evidence type="ECO:0000313" key="3">
    <source>
        <dbReference type="Proteomes" id="UP000011688"/>
    </source>
</evidence>
<feature type="compositionally biased region" description="Basic and acidic residues" evidence="1">
    <location>
        <begin position="212"/>
        <end position="225"/>
    </location>
</feature>
<name>L9X8H0_9EURY</name>
<keyword evidence="3" id="KW-1185">Reference proteome</keyword>